<dbReference type="HOGENOM" id="CLU_574776_0_0_10"/>
<dbReference type="EMBL" id="CP003349">
    <property type="protein sequence ID" value="AFD09311.1"/>
    <property type="molecule type" value="Genomic_DNA"/>
</dbReference>
<accession>H8KMQ8</accession>
<dbReference type="Gene3D" id="2.160.20.10">
    <property type="entry name" value="Single-stranded right-handed beta-helix, Pectin lyase-like"/>
    <property type="match status" value="1"/>
</dbReference>
<protein>
    <submittedName>
        <fullName evidence="3">Uncharacterized protein</fullName>
    </submittedName>
</protein>
<dbReference type="Proteomes" id="UP000007590">
    <property type="component" value="Chromosome"/>
</dbReference>
<dbReference type="InterPro" id="IPR011050">
    <property type="entry name" value="Pectin_lyase_fold/virulence"/>
</dbReference>
<dbReference type="Pfam" id="PF13229">
    <property type="entry name" value="Beta_helix"/>
    <property type="match status" value="1"/>
</dbReference>
<organism evidence="3 4">
    <name type="scientific">Solitalea canadensis (strain ATCC 29591 / DSM 3403 / JCM 21819 / LMG 8368 / NBRC 15130 / NCIMB 12057 / USAM 9D)</name>
    <name type="common">Flexibacter canadensis</name>
    <dbReference type="NCBI Taxonomy" id="929556"/>
    <lineage>
        <taxon>Bacteria</taxon>
        <taxon>Pseudomonadati</taxon>
        <taxon>Bacteroidota</taxon>
        <taxon>Sphingobacteriia</taxon>
        <taxon>Sphingobacteriales</taxon>
        <taxon>Sphingobacteriaceae</taxon>
        <taxon>Solitalea</taxon>
    </lineage>
</organism>
<sequence>MKMYFLWMFIGLFLVNKSYAINGLNEIINVKDYGAKGDGKTDDTKSLNRAFAAAATKNATLVFDSKTYLFTSITVKGTKESNIKKLIVSGNNAELKSISNGNDNVMSFYFVDSLKLTSLRVTGNMNNQTNGNGIGVYYCKEFRIENCEIVNCKYSGLTVGWVKNAIISNNKIHNNGDGSFASDGITIHSLEGGDISNNVLYENNPKSNQDGDGIHISQSQYGSEGYYNPQSLKRINIVGNLSYNHGRRGIKIQRSNVFVSENILCNNLIGIQVARNEKIENIQLINNFIISCQKGIGTDGAKLINIENLDIRDNEIVNFYKAIGIQINDSKNVNIEFNNFHNSANNDLDIDVNDNVQDINVKSRKAISLKGNQKVNYALTRNEKSNLDPLKEITNTNMLFAELNETIKLSYDFCTKKKPFIAIPKDKSSKRKFNLKLELICASSHLIKKVSYNSNQIVVAMIGNNNLNLYKIVLK</sequence>
<evidence type="ECO:0000313" key="3">
    <source>
        <dbReference type="EMBL" id="AFD09311.1"/>
    </source>
</evidence>
<dbReference type="InterPro" id="IPR039448">
    <property type="entry name" value="Beta_helix"/>
</dbReference>
<gene>
    <name evidence="3" type="ordered locus">Solca_4321</name>
</gene>
<evidence type="ECO:0000313" key="4">
    <source>
        <dbReference type="Proteomes" id="UP000007590"/>
    </source>
</evidence>
<dbReference type="KEGG" id="scn:Solca_4321"/>
<reference evidence="3" key="1">
    <citation type="submission" date="2012-02" db="EMBL/GenBank/DDBJ databases">
        <title>The complete genome of Solitalea canadensis DSM 3403.</title>
        <authorList>
            <consortium name="US DOE Joint Genome Institute (JGI-PGF)"/>
            <person name="Lucas S."/>
            <person name="Copeland A."/>
            <person name="Lapidus A."/>
            <person name="Glavina del Rio T."/>
            <person name="Dalin E."/>
            <person name="Tice H."/>
            <person name="Bruce D."/>
            <person name="Goodwin L."/>
            <person name="Pitluck S."/>
            <person name="Peters L."/>
            <person name="Ovchinnikova G."/>
            <person name="Lu M."/>
            <person name="Kyrpides N."/>
            <person name="Mavromatis K."/>
            <person name="Ivanova N."/>
            <person name="Brettin T."/>
            <person name="Detter J.C."/>
            <person name="Han C."/>
            <person name="Larimer F."/>
            <person name="Land M."/>
            <person name="Hauser L."/>
            <person name="Markowitz V."/>
            <person name="Cheng J.-F."/>
            <person name="Hugenholtz P."/>
            <person name="Woyke T."/>
            <person name="Wu D."/>
            <person name="Spring S."/>
            <person name="Schroeder M."/>
            <person name="Kopitz M."/>
            <person name="Brambilla E."/>
            <person name="Klenk H.-P."/>
            <person name="Eisen J.A."/>
        </authorList>
    </citation>
    <scope>NUCLEOTIDE SEQUENCE</scope>
    <source>
        <strain evidence="3">DSM 3403</strain>
    </source>
</reference>
<name>H8KMQ8_SOLCM</name>
<dbReference type="InterPro" id="IPR012334">
    <property type="entry name" value="Pectin_lyas_fold"/>
</dbReference>
<dbReference type="Pfam" id="PF12708">
    <property type="entry name" value="Pect-lyase_RHGA_epim"/>
    <property type="match status" value="1"/>
</dbReference>
<dbReference type="RefSeq" id="WP_014682533.1">
    <property type="nucleotide sequence ID" value="NC_017770.1"/>
</dbReference>
<dbReference type="SMART" id="SM00710">
    <property type="entry name" value="PbH1"/>
    <property type="match status" value="7"/>
</dbReference>
<feature type="domain" description="Rhamnogalacturonase A/B/Epimerase-like pectate lyase" evidence="1">
    <location>
        <begin position="27"/>
        <end position="72"/>
    </location>
</feature>
<dbReference type="SUPFAM" id="SSF51126">
    <property type="entry name" value="Pectin lyase-like"/>
    <property type="match status" value="1"/>
</dbReference>
<evidence type="ECO:0000259" key="2">
    <source>
        <dbReference type="Pfam" id="PF13229"/>
    </source>
</evidence>
<dbReference type="InterPro" id="IPR006626">
    <property type="entry name" value="PbH1"/>
</dbReference>
<evidence type="ECO:0000259" key="1">
    <source>
        <dbReference type="Pfam" id="PF12708"/>
    </source>
</evidence>
<keyword evidence="4" id="KW-1185">Reference proteome</keyword>
<proteinExistence type="predicted"/>
<dbReference type="STRING" id="929556.Solca_4321"/>
<feature type="domain" description="Right handed beta helix" evidence="2">
    <location>
        <begin position="73"/>
        <end position="220"/>
    </location>
</feature>
<dbReference type="AlphaFoldDB" id="H8KMQ8"/>
<dbReference type="InterPro" id="IPR024535">
    <property type="entry name" value="RHGA/B-epi-like_pectate_lyase"/>
</dbReference>
<dbReference type="OrthoDB" id="9795222at2"/>